<organism evidence="1 2">
    <name type="scientific">Cavenderia fasciculata</name>
    <name type="common">Slime mold</name>
    <name type="synonym">Dictyostelium fasciculatum</name>
    <dbReference type="NCBI Taxonomy" id="261658"/>
    <lineage>
        <taxon>Eukaryota</taxon>
        <taxon>Amoebozoa</taxon>
        <taxon>Evosea</taxon>
        <taxon>Eumycetozoa</taxon>
        <taxon>Dictyostelia</taxon>
        <taxon>Acytosteliales</taxon>
        <taxon>Cavenderiaceae</taxon>
        <taxon>Cavenderia</taxon>
    </lineage>
</organism>
<dbReference type="AlphaFoldDB" id="F4QA36"/>
<name>F4QA36_CACFS</name>
<evidence type="ECO:0000313" key="1">
    <source>
        <dbReference type="EMBL" id="EGG15555.1"/>
    </source>
</evidence>
<evidence type="ECO:0000313" key="2">
    <source>
        <dbReference type="Proteomes" id="UP000007797"/>
    </source>
</evidence>
<dbReference type="RefSeq" id="XP_004354297.1">
    <property type="nucleotide sequence ID" value="XM_004354245.1"/>
</dbReference>
<accession>F4QA36</accession>
<dbReference type="GeneID" id="14867717"/>
<dbReference type="EMBL" id="GL883026">
    <property type="protein sequence ID" value="EGG15555.1"/>
    <property type="molecule type" value="Genomic_DNA"/>
</dbReference>
<gene>
    <name evidence="1" type="ORF">DFA_10397</name>
</gene>
<protein>
    <submittedName>
        <fullName evidence="1">Uncharacterized protein</fullName>
    </submittedName>
</protein>
<keyword evidence="2" id="KW-1185">Reference proteome</keyword>
<reference evidence="2" key="1">
    <citation type="journal article" date="2011" name="Genome Res.">
        <title>Phylogeny-wide analysis of social amoeba genomes highlights ancient origins for complex intercellular communication.</title>
        <authorList>
            <person name="Heidel A.J."/>
            <person name="Lawal H.M."/>
            <person name="Felder M."/>
            <person name="Schilde C."/>
            <person name="Helps N.R."/>
            <person name="Tunggal B."/>
            <person name="Rivero F."/>
            <person name="John U."/>
            <person name="Schleicher M."/>
            <person name="Eichinger L."/>
            <person name="Platzer M."/>
            <person name="Noegel A.A."/>
            <person name="Schaap P."/>
            <person name="Gloeckner G."/>
        </authorList>
    </citation>
    <scope>NUCLEOTIDE SEQUENCE [LARGE SCALE GENOMIC DNA]</scope>
    <source>
        <strain evidence="2">SH3</strain>
    </source>
</reference>
<dbReference type="KEGG" id="dfa:DFA_10397"/>
<proteinExistence type="predicted"/>
<dbReference type="Proteomes" id="UP000007797">
    <property type="component" value="Unassembled WGS sequence"/>
</dbReference>
<sequence>MKGKRRPSFGDDDKSNAMMQMLSTLRLDTTIQPIDHVINNNQFNKTTTTTTTTSNPFATVITNNLFTNTTSNPFASEQFQQRPNDQDVLKLVRLLLAATTILYIQRLVNSNRTAYFTFEKVSLFFSSVYASSINDRISIFEDQDNHQNNAFGLWVSIIDTVLFALSKIKQQCYSESLIFETLDAIWRLHYKENRVIIKTEQIHIFLSIFKHYQFKDNQLQLQQDITNLIYNNLPPRSPILKTKEFQLFFKQTIGILLLNAYDDDYFIPQRFEQDYDQFMIDWNKENYKPTCQQPKSRFMFLQSISLEYRTLFNLVLDYFKVILKETASTTTSWKDKLVFLGLLNYMASSGHQHGNPFLSLLSDPVLQIMISGLNQDNVLVHLELFKFLFKFDYTVIYGSMFRLIVNDVWKGIVKRKEESVQPRILFTLCTFIKDTGDLSFYLDVTDEIFERSLQSDTYVAQYAKTLIIEQPHIAGPRLLPSILSFLDHSDGEYRTDMVFQYFGRHKSTIFNNRKYLKIIMTRLLLVQLDIQAIDLFIYNLFDWIFLSESFATNLVIYLPFILKRILDRPTTDEKRLVKFCEKLPPNFLYPYINHQQQTTTNQYFQQLLDLFTISHGEIQPELVKSLIEHAQLTGISISIEQKTQIMDWIKNGIFIVHDQIKNLDPNSNLPGTQLDKLRQYSEFIHQIASLDQDNDCNQYLEIGIYHVEQMLESIRRVALFVNDKECTLSLVASAFFFYELFKTIDFSCQAKNIWSSHFNKYLRDNIKNDDHYQSLLFLTKLNQPY</sequence>